<feature type="transmembrane region" description="Helical" evidence="2">
    <location>
        <begin position="305"/>
        <end position="325"/>
    </location>
</feature>
<feature type="signal peptide" evidence="3">
    <location>
        <begin position="1"/>
        <end position="21"/>
    </location>
</feature>
<sequence>MYHTAELLFLTFALFSHRARASVSPSDSASENSIIWHTSSPGGGAIIKLSTPGYPFWLMDKANAPIMEEESGSSYYPQDSISSAVLLEVKLSADEKTLLLNNEAILPLKDPDHPPKLLAYQVPANITDEAILRIKQNGVLDNEWKHLTLAWRQLALDYDRLVWADPDGKGYYFNQPVLHFRILGLGAHKRNDVLDMAEQPTLEVTLYQKSSEENDVEKKSYVLKDIEVKDSEYPNIRPVVEEEKECTLWSWRCPDEGALYVSGRPWYRFIWRERFDQHGRLGSLRHALHRKSAALRAFLNDAGPAMTMSFLLIFVPIVVGLWVYVTVKKWYVLRAVNRVRLLAESDRLLGEEGNDCEGFGEEKAELPPPLPPRPTQVVGESLIDVD</sequence>
<gene>
    <name evidence="4" type="ORF">BCR34DRAFT_135051</name>
</gene>
<protein>
    <submittedName>
        <fullName evidence="4">Uncharacterized protein</fullName>
    </submittedName>
</protein>
<dbReference type="OrthoDB" id="3917128at2759"/>
<keyword evidence="3" id="KW-0732">Signal</keyword>
<keyword evidence="2" id="KW-0812">Transmembrane</keyword>
<evidence type="ECO:0000256" key="1">
    <source>
        <dbReference type="SAM" id="MobiDB-lite"/>
    </source>
</evidence>
<evidence type="ECO:0000313" key="5">
    <source>
        <dbReference type="Proteomes" id="UP000193144"/>
    </source>
</evidence>
<reference evidence="4 5" key="1">
    <citation type="submission" date="2016-07" db="EMBL/GenBank/DDBJ databases">
        <title>Pervasive Adenine N6-methylation of Active Genes in Fungi.</title>
        <authorList>
            <consortium name="DOE Joint Genome Institute"/>
            <person name="Mondo S.J."/>
            <person name="Dannebaum R.O."/>
            <person name="Kuo R.C."/>
            <person name="Labutti K."/>
            <person name="Haridas S."/>
            <person name="Kuo A."/>
            <person name="Salamov A."/>
            <person name="Ahrendt S.R."/>
            <person name="Lipzen A."/>
            <person name="Sullivan W."/>
            <person name="Andreopoulos W.B."/>
            <person name="Clum A."/>
            <person name="Lindquist E."/>
            <person name="Daum C."/>
            <person name="Ramamoorthy G.K."/>
            <person name="Gryganskyi A."/>
            <person name="Culley D."/>
            <person name="Magnuson J.K."/>
            <person name="James T.Y."/>
            <person name="O'Malley M.A."/>
            <person name="Stajich J.E."/>
            <person name="Spatafora J.W."/>
            <person name="Visel A."/>
            <person name="Grigoriev I.V."/>
        </authorList>
    </citation>
    <scope>NUCLEOTIDE SEQUENCE [LARGE SCALE GENOMIC DNA]</scope>
    <source>
        <strain evidence="4 5">CBS 115471</strain>
    </source>
</reference>
<dbReference type="AlphaFoldDB" id="A0A1Y2AAI1"/>
<keyword evidence="2" id="KW-1133">Transmembrane helix</keyword>
<proteinExistence type="predicted"/>
<feature type="chain" id="PRO_5012553491" evidence="3">
    <location>
        <begin position="22"/>
        <end position="386"/>
    </location>
</feature>
<evidence type="ECO:0000256" key="3">
    <source>
        <dbReference type="SAM" id="SignalP"/>
    </source>
</evidence>
<evidence type="ECO:0000256" key="2">
    <source>
        <dbReference type="SAM" id="Phobius"/>
    </source>
</evidence>
<feature type="region of interest" description="Disordered" evidence="1">
    <location>
        <begin position="353"/>
        <end position="375"/>
    </location>
</feature>
<dbReference type="Proteomes" id="UP000193144">
    <property type="component" value="Unassembled WGS sequence"/>
</dbReference>
<evidence type="ECO:0000313" key="4">
    <source>
        <dbReference type="EMBL" id="ORY19583.1"/>
    </source>
</evidence>
<dbReference type="EMBL" id="MCFA01000002">
    <property type="protein sequence ID" value="ORY19583.1"/>
    <property type="molecule type" value="Genomic_DNA"/>
</dbReference>
<name>A0A1Y2AAI1_9PLEO</name>
<organism evidence="4 5">
    <name type="scientific">Clohesyomyces aquaticus</name>
    <dbReference type="NCBI Taxonomy" id="1231657"/>
    <lineage>
        <taxon>Eukaryota</taxon>
        <taxon>Fungi</taxon>
        <taxon>Dikarya</taxon>
        <taxon>Ascomycota</taxon>
        <taxon>Pezizomycotina</taxon>
        <taxon>Dothideomycetes</taxon>
        <taxon>Pleosporomycetidae</taxon>
        <taxon>Pleosporales</taxon>
        <taxon>Lindgomycetaceae</taxon>
        <taxon>Clohesyomyces</taxon>
    </lineage>
</organism>
<comment type="caution">
    <text evidence="4">The sequence shown here is derived from an EMBL/GenBank/DDBJ whole genome shotgun (WGS) entry which is preliminary data.</text>
</comment>
<keyword evidence="2" id="KW-0472">Membrane</keyword>
<keyword evidence="5" id="KW-1185">Reference proteome</keyword>
<accession>A0A1Y2AAI1</accession>